<dbReference type="Gene3D" id="1.25.40.20">
    <property type="entry name" value="Ankyrin repeat-containing domain"/>
    <property type="match status" value="1"/>
</dbReference>
<dbReference type="InterPro" id="IPR016024">
    <property type="entry name" value="ARM-type_fold"/>
</dbReference>
<evidence type="ECO:0000313" key="3">
    <source>
        <dbReference type="Proteomes" id="UP000243217"/>
    </source>
</evidence>
<protein>
    <submittedName>
        <fullName evidence="2">Ankyrin repeat</fullName>
    </submittedName>
</protein>
<reference evidence="2 3" key="1">
    <citation type="journal article" date="2014" name="Genome Biol. Evol.">
        <title>The secreted proteins of Achlya hypogyna and Thraustotheca clavata identify the ancestral oomycete secretome and reveal gene acquisitions by horizontal gene transfer.</title>
        <authorList>
            <person name="Misner I."/>
            <person name="Blouin N."/>
            <person name="Leonard G."/>
            <person name="Richards T.A."/>
            <person name="Lane C.E."/>
        </authorList>
    </citation>
    <scope>NUCLEOTIDE SEQUENCE [LARGE SCALE GENOMIC DNA]</scope>
    <source>
        <strain evidence="2 3">ATCC 34112</strain>
    </source>
</reference>
<feature type="non-terminal residue" evidence="2">
    <location>
        <position position="1"/>
    </location>
</feature>
<proteinExistence type="predicted"/>
<dbReference type="InterPro" id="IPR035897">
    <property type="entry name" value="Toll_tir_struct_dom_sf"/>
</dbReference>
<dbReference type="PANTHER" id="PTHR46586">
    <property type="entry name" value="ANKYRIN REPEAT-CONTAINING PROTEIN"/>
    <property type="match status" value="1"/>
</dbReference>
<name>A0A1W0AA77_9STRA</name>
<feature type="domain" description="TIR" evidence="1">
    <location>
        <begin position="246"/>
        <end position="381"/>
    </location>
</feature>
<dbReference type="InterPro" id="IPR000157">
    <property type="entry name" value="TIR_dom"/>
</dbReference>
<keyword evidence="3" id="KW-1185">Reference proteome</keyword>
<dbReference type="EMBL" id="JNBS01000272">
    <property type="protein sequence ID" value="OQS07145.1"/>
    <property type="molecule type" value="Genomic_DNA"/>
</dbReference>
<dbReference type="InterPro" id="IPR036770">
    <property type="entry name" value="Ankyrin_rpt-contain_sf"/>
</dbReference>
<dbReference type="AlphaFoldDB" id="A0A1W0AA77"/>
<dbReference type="Pfam" id="PF13676">
    <property type="entry name" value="TIR_2"/>
    <property type="match status" value="1"/>
</dbReference>
<dbReference type="Gene3D" id="3.40.50.10140">
    <property type="entry name" value="Toll/interleukin-1 receptor homology (TIR) domain"/>
    <property type="match status" value="1"/>
</dbReference>
<evidence type="ECO:0000313" key="2">
    <source>
        <dbReference type="EMBL" id="OQS07145.1"/>
    </source>
</evidence>
<organism evidence="2 3">
    <name type="scientific">Thraustotheca clavata</name>
    <dbReference type="NCBI Taxonomy" id="74557"/>
    <lineage>
        <taxon>Eukaryota</taxon>
        <taxon>Sar</taxon>
        <taxon>Stramenopiles</taxon>
        <taxon>Oomycota</taxon>
        <taxon>Saprolegniomycetes</taxon>
        <taxon>Saprolegniales</taxon>
        <taxon>Achlyaceae</taxon>
        <taxon>Thraustotheca</taxon>
    </lineage>
</organism>
<dbReference type="SUPFAM" id="SSF52200">
    <property type="entry name" value="Toll/Interleukin receptor TIR domain"/>
    <property type="match status" value="1"/>
</dbReference>
<comment type="caution">
    <text evidence="2">The sequence shown here is derived from an EMBL/GenBank/DDBJ whole genome shotgun (WGS) entry which is preliminary data.</text>
</comment>
<dbReference type="InterPro" id="IPR011989">
    <property type="entry name" value="ARM-like"/>
</dbReference>
<evidence type="ECO:0000259" key="1">
    <source>
        <dbReference type="Pfam" id="PF13676"/>
    </source>
</evidence>
<dbReference type="Proteomes" id="UP000243217">
    <property type="component" value="Unassembled WGS sequence"/>
</dbReference>
<dbReference type="PANTHER" id="PTHR46586:SF3">
    <property type="entry name" value="ANKYRIN REPEAT-CONTAINING PROTEIN"/>
    <property type="match status" value="1"/>
</dbReference>
<accession>A0A1W0AA77</accession>
<dbReference type="Gene3D" id="1.25.10.10">
    <property type="entry name" value="Leucine-rich Repeat Variant"/>
    <property type="match status" value="1"/>
</dbReference>
<sequence>TEGCTTDAINCSATTDLLHVVEWLHYNRPEGCTTNAINYSTSLDMIQWLHHNRNEGCTTIAMDWAAEIGSIKSVIWLHENRTEGCTKNAMEAAARQGHLNIFQYLYENRTDGCVIAAIDAATSSGHVHIANWLAEKMGAGASAQEFTKLTCRDVAAQVGSLGSAYSPYEVNILANDVDGDVLAHLQPEQLPMLFNTIGVTNTIHQTKLRLLYNDHRPLILKHSMTISRRMEDAIGNAPCKNKVFDVFLSHNWGMDELNRDNHARVAKINAFLQFKMIKCWFDEDQMSGNILKSMAEGIEESLIAVVFVTQLYQSKVNGDNANDNCQLEFGMAKATQTAQWMIPVVMEPGMRATATWSGQFKLILGNQLYIDISSDDPKAFEHGCHNLLSRIEALKTKALPPLSTRRSSKDTMPSSTPRVEIPVTSARNELFSSWQQAIEADIMDLEQDTVAGILDQMMNLPPDMKMDENQFPWSCLAHSMTSSSSPNLQDDACAIAVVLLDILPVTGDFLTSQPSVLHFLSTALAESQDTPANAIVLLCNLSTIEHLSHTLANSKILDQLLVCVSDESMKDEALLPRMETIANLAMHNTVREKLLSSYRHLIITMERRSELTWCILRLFLHVSPHEPSAQILVDDKIFDRMLELTTRPEEMVLKVASHLVQYSFAAKAMGASPHWSQYLLDHIQTGQFVPFCYHIVSALSLESMDILLHNSKEWIELWKAALTQTSTPVTVIICNASLLPQWAAILASDKTLLSALIKRVEEYDDKVAAKSLWNMLVWSEETKSSSVDIQHILDENKHIWLKWKDMNDDEMICIAKQLLRV</sequence>
<gene>
    <name evidence="2" type="ORF">THRCLA_00836</name>
</gene>
<dbReference type="InterPro" id="IPR052050">
    <property type="entry name" value="SecEffector_AnkRepeat"/>
</dbReference>
<dbReference type="SUPFAM" id="SSF48371">
    <property type="entry name" value="ARM repeat"/>
    <property type="match status" value="1"/>
</dbReference>
<dbReference type="SUPFAM" id="SSF140860">
    <property type="entry name" value="Pseudo ankyrin repeat-like"/>
    <property type="match status" value="1"/>
</dbReference>
<dbReference type="OrthoDB" id="67198at2759"/>
<dbReference type="GO" id="GO:0007165">
    <property type="term" value="P:signal transduction"/>
    <property type="evidence" value="ECO:0007669"/>
    <property type="project" value="InterPro"/>
</dbReference>